<evidence type="ECO:0000313" key="4">
    <source>
        <dbReference type="Proteomes" id="UP000019030"/>
    </source>
</evidence>
<accession>W0LA57</accession>
<dbReference type="AlphaFoldDB" id="W0LA57"/>
<dbReference type="Gene3D" id="3.90.180.10">
    <property type="entry name" value="Medium-chain alcohol dehydrogenases, catalytic domain"/>
    <property type="match status" value="1"/>
</dbReference>
<evidence type="ECO:0000313" key="3">
    <source>
        <dbReference type="EMBL" id="AHG20606.1"/>
    </source>
</evidence>
<organism evidence="3 4">
    <name type="scientific">Chania multitudinisentens RB-25</name>
    <dbReference type="NCBI Taxonomy" id="1441930"/>
    <lineage>
        <taxon>Bacteria</taxon>
        <taxon>Pseudomonadati</taxon>
        <taxon>Pseudomonadota</taxon>
        <taxon>Gammaproteobacteria</taxon>
        <taxon>Enterobacterales</taxon>
        <taxon>Yersiniaceae</taxon>
        <taxon>Chania</taxon>
    </lineage>
</organism>
<dbReference type="InterPro" id="IPR011032">
    <property type="entry name" value="GroES-like_sf"/>
</dbReference>
<dbReference type="SUPFAM" id="SSF50129">
    <property type="entry name" value="GroES-like"/>
    <property type="match status" value="1"/>
</dbReference>
<reference evidence="3 4" key="2">
    <citation type="submission" date="2015-03" db="EMBL/GenBank/DDBJ databases">
        <authorList>
            <person name="Chan K.-G."/>
        </authorList>
    </citation>
    <scope>NUCLEOTIDE SEQUENCE [LARGE SCALE GENOMIC DNA]</scope>
    <source>
        <strain evidence="3 4">RB-25</strain>
    </source>
</reference>
<evidence type="ECO:0000256" key="2">
    <source>
        <dbReference type="ARBA" id="ARBA00023002"/>
    </source>
</evidence>
<dbReference type="InterPro" id="IPR036291">
    <property type="entry name" value="NAD(P)-bd_dom_sf"/>
</dbReference>
<dbReference type="PANTHER" id="PTHR48106">
    <property type="entry name" value="QUINONE OXIDOREDUCTASE PIG3-RELATED"/>
    <property type="match status" value="1"/>
</dbReference>
<dbReference type="PANTHER" id="PTHR48106:SF18">
    <property type="entry name" value="QUINONE OXIDOREDUCTASE PIG3"/>
    <property type="match status" value="1"/>
</dbReference>
<dbReference type="EMBL" id="CP007044">
    <property type="protein sequence ID" value="AHG20606.1"/>
    <property type="molecule type" value="Genomic_DNA"/>
</dbReference>
<evidence type="ECO:0000256" key="1">
    <source>
        <dbReference type="ARBA" id="ARBA00022857"/>
    </source>
</evidence>
<dbReference type="Proteomes" id="UP000019030">
    <property type="component" value="Chromosome"/>
</dbReference>
<dbReference type="RefSeq" id="WP_024914143.1">
    <property type="nucleotide sequence ID" value="NZ_CP007044.2"/>
</dbReference>
<name>W0LA57_9GAMM</name>
<protein>
    <submittedName>
        <fullName evidence="3">Alcohol dehydrogenase</fullName>
    </submittedName>
</protein>
<dbReference type="GO" id="GO:0070402">
    <property type="term" value="F:NADPH binding"/>
    <property type="evidence" value="ECO:0007669"/>
    <property type="project" value="TreeGrafter"/>
</dbReference>
<dbReference type="PATRIC" id="fig|1441930.4.peg.2773"/>
<dbReference type="SUPFAM" id="SSF51735">
    <property type="entry name" value="NAD(P)-binding Rossmann-fold domains"/>
    <property type="match status" value="1"/>
</dbReference>
<keyword evidence="1" id="KW-0521">NADP</keyword>
<gene>
    <name evidence="3" type="ORF">Z042_13990</name>
</gene>
<dbReference type="STRING" id="1441930.Z042_13990"/>
<proteinExistence type="predicted"/>
<dbReference type="GO" id="GO:0016651">
    <property type="term" value="F:oxidoreductase activity, acting on NAD(P)H"/>
    <property type="evidence" value="ECO:0007669"/>
    <property type="project" value="TreeGrafter"/>
</dbReference>
<keyword evidence="4" id="KW-1185">Reference proteome</keyword>
<dbReference type="Gene3D" id="3.40.50.720">
    <property type="entry name" value="NAD(P)-binding Rossmann-like Domain"/>
    <property type="match status" value="1"/>
</dbReference>
<dbReference type="eggNOG" id="COG0604">
    <property type="taxonomic scope" value="Bacteria"/>
</dbReference>
<dbReference type="CDD" id="cd05282">
    <property type="entry name" value="ETR_like"/>
    <property type="match status" value="1"/>
</dbReference>
<sequence>MHNLALWYRKFGAPEETLKIERKALDIRPINLVRIRMICSPVNASDLIPITGAYGHRIVPPLVAGYEGVGYVFDAPDSYKELIGKRVLPLMGQGTWQKFVDCEPDRLISVPDDISDELASRAYINPVAALMLLRTYSPQGKRILLTASSSDCGILLGQWALLLGAKSVTGIYRSSIHERRLYECGITPISQDKIEQISLAANESDLVFDAVGGELAELLLENISEKSVYVCYGSLSGKLFRQKKFFPEVKWFHLRDYVKNLSVMQWKNIFIDIWSLLKISKYHDTISFSLNNWQDAIKFYKKSGREQKPILIMK</sequence>
<dbReference type="HOGENOM" id="CLU_026673_17_2_6"/>
<dbReference type="KEGG" id="sfo:Z042_13990"/>
<keyword evidence="2" id="KW-0560">Oxidoreductase</keyword>
<dbReference type="OrthoDB" id="9788224at2"/>
<reference evidence="3 4" key="1">
    <citation type="submission" date="2014-01" db="EMBL/GenBank/DDBJ databases">
        <title>Isolation of Serratia multitudinisentens RB-25 from Ex-Landfill site.</title>
        <authorList>
            <person name="Robson E.H.J."/>
        </authorList>
    </citation>
    <scope>NUCLEOTIDE SEQUENCE [LARGE SCALE GENOMIC DNA]</scope>
    <source>
        <strain evidence="3 4">RB-25</strain>
    </source>
</reference>